<keyword evidence="5" id="KW-1185">Reference proteome</keyword>
<keyword evidence="2" id="KW-0472">Membrane</keyword>
<dbReference type="RefSeq" id="WP_096829496.1">
    <property type="nucleotide sequence ID" value="NZ_NXIB02000070.1"/>
</dbReference>
<dbReference type="AlphaFoldDB" id="A0A2G4EZN3"/>
<gene>
    <name evidence="4" type="ORF">CP500_013205</name>
</gene>
<evidence type="ECO:0000256" key="1">
    <source>
        <dbReference type="ARBA" id="ARBA00005381"/>
    </source>
</evidence>
<dbReference type="OrthoDB" id="6115136at2"/>
<comment type="similarity">
    <text evidence="1">Belongs to the adenylyl cyclase class-3 family.</text>
</comment>
<keyword evidence="2" id="KW-1133">Transmembrane helix</keyword>
<organism evidence="4 5">
    <name type="scientific">Tychonema bourrellyi FEM_GT703</name>
    <dbReference type="NCBI Taxonomy" id="2040638"/>
    <lineage>
        <taxon>Bacteria</taxon>
        <taxon>Bacillati</taxon>
        <taxon>Cyanobacteriota</taxon>
        <taxon>Cyanophyceae</taxon>
        <taxon>Oscillatoriophycideae</taxon>
        <taxon>Oscillatoriales</taxon>
        <taxon>Microcoleaceae</taxon>
        <taxon>Tychonema</taxon>
    </lineage>
</organism>
<dbReference type="Pfam" id="PF00211">
    <property type="entry name" value="Guanylate_cyc"/>
    <property type="match status" value="1"/>
</dbReference>
<dbReference type="PANTHER" id="PTHR43081:SF1">
    <property type="entry name" value="ADENYLATE CYCLASE, TERMINAL-DIFFERENTIATION SPECIFIC"/>
    <property type="match status" value="1"/>
</dbReference>
<dbReference type="GO" id="GO:0004016">
    <property type="term" value="F:adenylate cyclase activity"/>
    <property type="evidence" value="ECO:0007669"/>
    <property type="project" value="UniProtKB-ARBA"/>
</dbReference>
<dbReference type="GO" id="GO:0035556">
    <property type="term" value="P:intracellular signal transduction"/>
    <property type="evidence" value="ECO:0007669"/>
    <property type="project" value="InterPro"/>
</dbReference>
<comment type="caution">
    <text evidence="4">The sequence shown here is derived from an EMBL/GenBank/DDBJ whole genome shotgun (WGS) entry which is preliminary data.</text>
</comment>
<dbReference type="SMART" id="SM00044">
    <property type="entry name" value="CYCc"/>
    <property type="match status" value="1"/>
</dbReference>
<dbReference type="EMBL" id="NXIB02000070">
    <property type="protein sequence ID" value="PHX54974.1"/>
    <property type="molecule type" value="Genomic_DNA"/>
</dbReference>
<dbReference type="GO" id="GO:0006171">
    <property type="term" value="P:cAMP biosynthetic process"/>
    <property type="evidence" value="ECO:0007669"/>
    <property type="project" value="TreeGrafter"/>
</dbReference>
<feature type="domain" description="Guanylate cyclase" evidence="3">
    <location>
        <begin position="251"/>
        <end position="370"/>
    </location>
</feature>
<dbReference type="InterPro" id="IPR029787">
    <property type="entry name" value="Nucleotide_cyclase"/>
</dbReference>
<sequence>MKNRSIETAKSSLKSKNVWESRLQGSRTSAFLSEVLSNSGHFLILKSLSDLILAGLFKFITDPTEYLLIVAMLVQAWYLSNSKCHRFWGNLICVGIYTLIDVPIDGLDFFQNPTHVVFWLFSLMIAILQGLRFHWAKGIDDWLIPLESLVRALMVVAFYVVIGIKSQYLIANLELIVTFSRTATHWFLTWSMVFIGLLLGLQSVQIFKQRKQLQKTAQLLGNMAEWGMGSHVVDTALNNPAGLAFQKCDRTILFMDIRGFTSWCEKTSPETVAAVLNEYYRCVEPAAAKFQPLRITFTGDEIMAIYATPQQGIAAAKSMSKAALEMLELYGIGAGCGVHCGSVIEGLFGGEDVRTYTVIGDVVNTAKRLESATPGGAITISDAVYQRMSQNLRVEPCEPIAAKGKTAALIAWRLI</sequence>
<name>A0A2G4EZN3_9CYAN</name>
<feature type="transmembrane region" description="Helical" evidence="2">
    <location>
        <begin position="148"/>
        <end position="171"/>
    </location>
</feature>
<dbReference type="InterPro" id="IPR001054">
    <property type="entry name" value="A/G_cyclase"/>
</dbReference>
<dbReference type="Proteomes" id="UP000226442">
    <property type="component" value="Unassembled WGS sequence"/>
</dbReference>
<evidence type="ECO:0000313" key="5">
    <source>
        <dbReference type="Proteomes" id="UP000226442"/>
    </source>
</evidence>
<dbReference type="InterPro" id="IPR050697">
    <property type="entry name" value="Adenylyl/Guanylyl_Cyclase_3/4"/>
</dbReference>
<proteinExistence type="inferred from homology"/>
<accession>A0A2G4EZN3</accession>
<reference evidence="4" key="1">
    <citation type="submission" date="2017-10" db="EMBL/GenBank/DDBJ databases">
        <title>Draft genome sequence of the planktic cyanobacteria Tychonema bourrellyi isolated from alpine lentic freshwater.</title>
        <authorList>
            <person name="Tett A."/>
            <person name="Armanini F."/>
            <person name="Asnicar F."/>
            <person name="Boscaini A."/>
            <person name="Pasolli E."/>
            <person name="Zolfo M."/>
            <person name="Donati C."/>
            <person name="Salmaso N."/>
            <person name="Segata N."/>
        </authorList>
    </citation>
    <scope>NUCLEOTIDE SEQUENCE</scope>
    <source>
        <strain evidence="4">FEM_GT703</strain>
    </source>
</reference>
<feature type="transmembrane region" description="Helical" evidence="2">
    <location>
        <begin position="87"/>
        <end position="104"/>
    </location>
</feature>
<dbReference type="SUPFAM" id="SSF55073">
    <property type="entry name" value="Nucleotide cyclase"/>
    <property type="match status" value="1"/>
</dbReference>
<evidence type="ECO:0000259" key="3">
    <source>
        <dbReference type="PROSITE" id="PS50125"/>
    </source>
</evidence>
<keyword evidence="2" id="KW-0812">Transmembrane</keyword>
<feature type="transmembrane region" description="Helical" evidence="2">
    <location>
        <begin position="183"/>
        <end position="201"/>
    </location>
</feature>
<feature type="transmembrane region" description="Helical" evidence="2">
    <location>
        <begin position="116"/>
        <end position="136"/>
    </location>
</feature>
<dbReference type="PROSITE" id="PS50125">
    <property type="entry name" value="GUANYLATE_CYCLASE_2"/>
    <property type="match status" value="1"/>
</dbReference>
<evidence type="ECO:0000313" key="4">
    <source>
        <dbReference type="EMBL" id="PHX54974.1"/>
    </source>
</evidence>
<protein>
    <submittedName>
        <fullName evidence="4">Adenylate/guanylate cyclase domain-containing protein</fullName>
    </submittedName>
</protein>
<dbReference type="CDD" id="cd07302">
    <property type="entry name" value="CHD"/>
    <property type="match status" value="1"/>
</dbReference>
<evidence type="ECO:0000256" key="2">
    <source>
        <dbReference type="SAM" id="Phobius"/>
    </source>
</evidence>
<dbReference type="Gene3D" id="3.30.70.1230">
    <property type="entry name" value="Nucleotide cyclase"/>
    <property type="match status" value="1"/>
</dbReference>
<dbReference type="PANTHER" id="PTHR43081">
    <property type="entry name" value="ADENYLATE CYCLASE, TERMINAL-DIFFERENTIATION SPECIFIC-RELATED"/>
    <property type="match status" value="1"/>
</dbReference>